<dbReference type="Proteomes" id="UP000683360">
    <property type="component" value="Unassembled WGS sequence"/>
</dbReference>
<feature type="compositionally biased region" description="Basic and acidic residues" evidence="1">
    <location>
        <begin position="231"/>
        <end position="253"/>
    </location>
</feature>
<reference evidence="2" key="1">
    <citation type="submission" date="2021-03" db="EMBL/GenBank/DDBJ databases">
        <authorList>
            <person name="Bekaert M."/>
        </authorList>
    </citation>
    <scope>NUCLEOTIDE SEQUENCE</scope>
</reference>
<feature type="region of interest" description="Disordered" evidence="1">
    <location>
        <begin position="195"/>
        <end position="215"/>
    </location>
</feature>
<dbReference type="EMBL" id="CAJPWZ010001922">
    <property type="protein sequence ID" value="CAG2226656.1"/>
    <property type="molecule type" value="Genomic_DNA"/>
</dbReference>
<feature type="region of interest" description="Disordered" evidence="1">
    <location>
        <begin position="231"/>
        <end position="265"/>
    </location>
</feature>
<feature type="compositionally biased region" description="Basic and acidic residues" evidence="1">
    <location>
        <begin position="1"/>
        <end position="11"/>
    </location>
</feature>
<name>A0A8S3TC26_MYTED</name>
<organism evidence="2 3">
    <name type="scientific">Mytilus edulis</name>
    <name type="common">Blue mussel</name>
    <dbReference type="NCBI Taxonomy" id="6550"/>
    <lineage>
        <taxon>Eukaryota</taxon>
        <taxon>Metazoa</taxon>
        <taxon>Spiralia</taxon>
        <taxon>Lophotrochozoa</taxon>
        <taxon>Mollusca</taxon>
        <taxon>Bivalvia</taxon>
        <taxon>Autobranchia</taxon>
        <taxon>Pteriomorphia</taxon>
        <taxon>Mytilida</taxon>
        <taxon>Mytiloidea</taxon>
        <taxon>Mytilidae</taxon>
        <taxon>Mytilinae</taxon>
        <taxon>Mytilus</taxon>
    </lineage>
</organism>
<evidence type="ECO:0000313" key="3">
    <source>
        <dbReference type="Proteomes" id="UP000683360"/>
    </source>
</evidence>
<dbReference type="AlphaFoldDB" id="A0A8S3TC26"/>
<proteinExistence type="predicted"/>
<feature type="region of interest" description="Disordered" evidence="1">
    <location>
        <begin position="1"/>
        <end position="50"/>
    </location>
</feature>
<accession>A0A8S3TC26</accession>
<gene>
    <name evidence="2" type="ORF">MEDL_39715</name>
</gene>
<comment type="caution">
    <text evidence="2">The sequence shown here is derived from an EMBL/GenBank/DDBJ whole genome shotgun (WGS) entry which is preliminary data.</text>
</comment>
<sequence length="265" mass="29928">MRGGSHTDSHHYNSGVGTDTKKLSQQTTPGVGRNKTATNSHHYNSGVGVPEIIPTDNHKVGVEIIPTEIISNRQLTRLNHYNSGVGYEIIPTDNHKVGVPRNYPNRQPWWQIITLISESEDSSYNSGAGVPRNYPNRQPRVRISHRLTHHYNSGVGVPEIIPTDSHKSRSTKKLSQQTTSSKLIITLITNHESEDLTQTHHHYNSGVGVPRNYPNRQPQEYQEIIPTDNHSELNHSEDLTDSHHYNSGEEIRNHPNRQPQVNSDH</sequence>
<feature type="region of interest" description="Disordered" evidence="1">
    <location>
        <begin position="153"/>
        <end position="178"/>
    </location>
</feature>
<feature type="compositionally biased region" description="Polar residues" evidence="1">
    <location>
        <begin position="23"/>
        <end position="43"/>
    </location>
</feature>
<feature type="compositionally biased region" description="Polar residues" evidence="1">
    <location>
        <begin position="256"/>
        <end position="265"/>
    </location>
</feature>
<evidence type="ECO:0000313" key="2">
    <source>
        <dbReference type="EMBL" id="CAG2226656.1"/>
    </source>
</evidence>
<evidence type="ECO:0000256" key="1">
    <source>
        <dbReference type="SAM" id="MobiDB-lite"/>
    </source>
</evidence>
<keyword evidence="3" id="KW-1185">Reference proteome</keyword>
<protein>
    <submittedName>
        <fullName evidence="2">Uncharacterized protein</fullName>
    </submittedName>
</protein>